<name>A0A4Z0HBR9_9ACTN</name>
<dbReference type="PANTHER" id="PTHR43132">
    <property type="entry name" value="ARSENICAL RESISTANCE OPERON REPRESSOR ARSR-RELATED"/>
    <property type="match status" value="1"/>
</dbReference>
<evidence type="ECO:0000313" key="2">
    <source>
        <dbReference type="EMBL" id="TGB16696.1"/>
    </source>
</evidence>
<evidence type="ECO:0000259" key="1">
    <source>
        <dbReference type="Pfam" id="PF12802"/>
    </source>
</evidence>
<accession>A0A4Z0HBR9</accession>
<dbReference type="Proteomes" id="UP000297948">
    <property type="component" value="Unassembled WGS sequence"/>
</dbReference>
<dbReference type="EMBL" id="SRID01000025">
    <property type="protein sequence ID" value="TGB16696.1"/>
    <property type="molecule type" value="Genomic_DNA"/>
</dbReference>
<proteinExistence type="predicted"/>
<dbReference type="InterPro" id="IPR011991">
    <property type="entry name" value="ArsR-like_HTH"/>
</dbReference>
<dbReference type="GO" id="GO:0003700">
    <property type="term" value="F:DNA-binding transcription factor activity"/>
    <property type="evidence" value="ECO:0007669"/>
    <property type="project" value="InterPro"/>
</dbReference>
<dbReference type="Pfam" id="PF12802">
    <property type="entry name" value="MarR_2"/>
    <property type="match status" value="1"/>
</dbReference>
<dbReference type="InterPro" id="IPR036388">
    <property type="entry name" value="WH-like_DNA-bd_sf"/>
</dbReference>
<keyword evidence="3" id="KW-1185">Reference proteome</keyword>
<dbReference type="InterPro" id="IPR036390">
    <property type="entry name" value="WH_DNA-bd_sf"/>
</dbReference>
<dbReference type="Gene3D" id="1.10.10.10">
    <property type="entry name" value="Winged helix-like DNA-binding domain superfamily/Winged helix DNA-binding domain"/>
    <property type="match status" value="1"/>
</dbReference>
<evidence type="ECO:0000313" key="3">
    <source>
        <dbReference type="Proteomes" id="UP000297948"/>
    </source>
</evidence>
<dbReference type="AlphaFoldDB" id="A0A4Z0HBR9"/>
<sequence>MWELSVAVRQLQDSGQSVKFAGWRRRALAGMLPQARLVVELTPLTGWVPTFLAPAELGSPQEMLERVRSTPRAEIRRSLASVAERQPLPSWTQHLADDNRLLREFLIGLENVHDQLLAPYWQQVTTLTTADQTARMRESAASGMERMFASLNPRRIRWNPPVLEIAMVSGREGDLYLEGRGLLLVPSVFSCDAPLIEPHAQPQPTLTYPAGLAQQSRALALYSPSTEHASTAARSSLASVLGRTRADVLHTIAEHPACSTKQLAALVGIAQASASEHATSLREAGLVHTVRHRNAALHSPTSVGIALLNAPPGVPSG</sequence>
<protein>
    <submittedName>
        <fullName evidence="2">ArsR family transcriptional regulator</fullName>
    </submittedName>
</protein>
<dbReference type="InterPro" id="IPR051011">
    <property type="entry name" value="Metal_resp_trans_reg"/>
</dbReference>
<dbReference type="PANTHER" id="PTHR43132:SF8">
    <property type="entry name" value="HTH-TYPE TRANSCRIPTIONAL REGULATOR KMTR"/>
    <property type="match status" value="1"/>
</dbReference>
<gene>
    <name evidence="2" type="ORF">E4099_04860</name>
</gene>
<feature type="domain" description="HTH marR-type" evidence="1">
    <location>
        <begin position="242"/>
        <end position="293"/>
    </location>
</feature>
<organism evidence="2 3">
    <name type="scientific">Streptomyces palmae</name>
    <dbReference type="NCBI Taxonomy" id="1701085"/>
    <lineage>
        <taxon>Bacteria</taxon>
        <taxon>Bacillati</taxon>
        <taxon>Actinomycetota</taxon>
        <taxon>Actinomycetes</taxon>
        <taxon>Kitasatosporales</taxon>
        <taxon>Streptomycetaceae</taxon>
        <taxon>Streptomyces</taxon>
    </lineage>
</organism>
<comment type="caution">
    <text evidence="2">The sequence shown here is derived from an EMBL/GenBank/DDBJ whole genome shotgun (WGS) entry which is preliminary data.</text>
</comment>
<dbReference type="OrthoDB" id="3808065at2"/>
<dbReference type="InterPro" id="IPR000835">
    <property type="entry name" value="HTH_MarR-typ"/>
</dbReference>
<dbReference type="CDD" id="cd00090">
    <property type="entry name" value="HTH_ARSR"/>
    <property type="match status" value="1"/>
</dbReference>
<reference evidence="2 3" key="1">
    <citation type="submission" date="2019-03" db="EMBL/GenBank/DDBJ databases">
        <authorList>
            <person name="Gonzalez-Pimentel J.L."/>
        </authorList>
    </citation>
    <scope>NUCLEOTIDE SEQUENCE [LARGE SCALE GENOMIC DNA]</scope>
    <source>
        <strain evidence="2 3">JCM 31289</strain>
    </source>
</reference>
<dbReference type="SUPFAM" id="SSF46785">
    <property type="entry name" value="Winged helix' DNA-binding domain"/>
    <property type="match status" value="1"/>
</dbReference>